<gene>
    <name evidence="1" type="ORF">BWQ96_03205</name>
</gene>
<protein>
    <submittedName>
        <fullName evidence="1">Uncharacterized protein</fullName>
    </submittedName>
</protein>
<accession>A0A2V3IY74</accession>
<evidence type="ECO:0000313" key="2">
    <source>
        <dbReference type="Proteomes" id="UP000247409"/>
    </source>
</evidence>
<proteinExistence type="predicted"/>
<name>A0A2V3IY74_9FLOR</name>
<dbReference type="EMBL" id="NBIV01000030">
    <property type="protein sequence ID" value="PXF47015.1"/>
    <property type="molecule type" value="Genomic_DNA"/>
</dbReference>
<comment type="caution">
    <text evidence="1">The sequence shown here is derived from an EMBL/GenBank/DDBJ whole genome shotgun (WGS) entry which is preliminary data.</text>
</comment>
<dbReference type="AlphaFoldDB" id="A0A2V3IY74"/>
<evidence type="ECO:0000313" key="1">
    <source>
        <dbReference type="EMBL" id="PXF47015.1"/>
    </source>
</evidence>
<dbReference type="Proteomes" id="UP000247409">
    <property type="component" value="Unassembled WGS sequence"/>
</dbReference>
<organism evidence="1 2">
    <name type="scientific">Gracilariopsis chorda</name>
    <dbReference type="NCBI Taxonomy" id="448386"/>
    <lineage>
        <taxon>Eukaryota</taxon>
        <taxon>Rhodophyta</taxon>
        <taxon>Florideophyceae</taxon>
        <taxon>Rhodymeniophycidae</taxon>
        <taxon>Gracilariales</taxon>
        <taxon>Gracilariaceae</taxon>
        <taxon>Gracilariopsis</taxon>
    </lineage>
</organism>
<reference evidence="1 2" key="1">
    <citation type="journal article" date="2018" name="Mol. Biol. Evol.">
        <title>Analysis of the draft genome of the red seaweed Gracilariopsis chorda provides insights into genome size evolution in Rhodophyta.</title>
        <authorList>
            <person name="Lee J."/>
            <person name="Yang E.C."/>
            <person name="Graf L."/>
            <person name="Yang J.H."/>
            <person name="Qiu H."/>
            <person name="Zel Zion U."/>
            <person name="Chan C.X."/>
            <person name="Stephens T.G."/>
            <person name="Weber A.P.M."/>
            <person name="Boo G.H."/>
            <person name="Boo S.M."/>
            <person name="Kim K.M."/>
            <person name="Shin Y."/>
            <person name="Jung M."/>
            <person name="Lee S.J."/>
            <person name="Yim H.S."/>
            <person name="Lee J.H."/>
            <person name="Bhattacharya D."/>
            <person name="Yoon H.S."/>
        </authorList>
    </citation>
    <scope>NUCLEOTIDE SEQUENCE [LARGE SCALE GENOMIC DNA]</scope>
    <source>
        <strain evidence="1 2">SKKU-2015</strain>
        <tissue evidence="1">Whole body</tissue>
    </source>
</reference>
<sequence length="97" mass="10908">MEDSIRIVKFSGRAGKDFLLSKARIEALLQAEGLLRYVTIDLIGSSATDEKPLTAKELLDVAKARALMMRALGYKPLHLCLAEQRNPFMMWKKLEDG</sequence>
<keyword evidence="2" id="KW-1185">Reference proteome</keyword>